<evidence type="ECO:0000313" key="3">
    <source>
        <dbReference type="Proteomes" id="UP000472263"/>
    </source>
</evidence>
<reference evidence="2" key="2">
    <citation type="submission" date="2025-08" db="UniProtKB">
        <authorList>
            <consortium name="Ensembl"/>
        </authorList>
    </citation>
    <scope>IDENTIFICATION</scope>
</reference>
<protein>
    <recommendedName>
        <fullName evidence="1">YqaJ viral recombinase domain-containing protein</fullName>
    </recommendedName>
</protein>
<evidence type="ECO:0000313" key="2">
    <source>
        <dbReference type="Ensembl" id="ENSMMDP00005048088.1"/>
    </source>
</evidence>
<dbReference type="AlphaFoldDB" id="A0A668AA77"/>
<dbReference type="PANTHER" id="PTHR46609:SF8">
    <property type="entry name" value="YQAJ VIRAL RECOMBINASE DOMAIN-CONTAINING PROTEIN"/>
    <property type="match status" value="1"/>
</dbReference>
<proteinExistence type="predicted"/>
<name>A0A668AA77_9TELE</name>
<evidence type="ECO:0000259" key="1">
    <source>
        <dbReference type="Pfam" id="PF09588"/>
    </source>
</evidence>
<keyword evidence="3" id="KW-1185">Reference proteome</keyword>
<dbReference type="Proteomes" id="UP000472263">
    <property type="component" value="Chromosome 19"/>
</dbReference>
<dbReference type="Gene3D" id="3.90.320.10">
    <property type="match status" value="1"/>
</dbReference>
<feature type="domain" description="YqaJ viral recombinase" evidence="1">
    <location>
        <begin position="110"/>
        <end position="212"/>
    </location>
</feature>
<dbReference type="CDD" id="cd22343">
    <property type="entry name" value="PDDEXK_lambda_exonuclease-like"/>
    <property type="match status" value="1"/>
</dbReference>
<dbReference type="InParanoid" id="A0A668AA77"/>
<organism evidence="2 3">
    <name type="scientific">Myripristis murdjan</name>
    <name type="common">pinecone soldierfish</name>
    <dbReference type="NCBI Taxonomy" id="586833"/>
    <lineage>
        <taxon>Eukaryota</taxon>
        <taxon>Metazoa</taxon>
        <taxon>Chordata</taxon>
        <taxon>Craniata</taxon>
        <taxon>Vertebrata</taxon>
        <taxon>Euteleostomi</taxon>
        <taxon>Actinopterygii</taxon>
        <taxon>Neopterygii</taxon>
        <taxon>Teleostei</taxon>
        <taxon>Neoteleostei</taxon>
        <taxon>Acanthomorphata</taxon>
        <taxon>Holocentriformes</taxon>
        <taxon>Holocentridae</taxon>
        <taxon>Myripristis</taxon>
    </lineage>
</organism>
<sequence>MSQLCRWGDGRPCHHASRRERRYKASVSIMTPLGVQGSGVRESPGCIGAHRGATSGHPDNHCGAEEKSSMAAAQTGKIDSKLFFHGGHASPCPSLMKRLLGGQNLDGVLAVNWGVMNEQEGVKTFQQACQVEVLDCGLSVSKSGILGASPDGFIRSSALLEVKCPYSQRNSTIAEAVKTPSFYLCVEGQGFSLKKTHEYWHQVQGQLHQTDQDLCYFVVWTTKEAAVIPIPKDSAWGQHLLILEDFYRQHILPVLISRED</sequence>
<reference evidence="2" key="3">
    <citation type="submission" date="2025-09" db="UniProtKB">
        <authorList>
            <consortium name="Ensembl"/>
        </authorList>
    </citation>
    <scope>IDENTIFICATION</scope>
</reference>
<dbReference type="PANTHER" id="PTHR46609">
    <property type="entry name" value="EXONUCLEASE, PHAGE-TYPE/RECB, C-TERMINAL DOMAIN-CONTAINING PROTEIN"/>
    <property type="match status" value="1"/>
</dbReference>
<dbReference type="InterPro" id="IPR011604">
    <property type="entry name" value="PDDEXK-like_dom_sf"/>
</dbReference>
<dbReference type="SUPFAM" id="SSF52980">
    <property type="entry name" value="Restriction endonuclease-like"/>
    <property type="match status" value="1"/>
</dbReference>
<dbReference type="InterPro" id="IPR011335">
    <property type="entry name" value="Restrct_endonuc-II-like"/>
</dbReference>
<dbReference type="Pfam" id="PF09588">
    <property type="entry name" value="YqaJ"/>
    <property type="match status" value="1"/>
</dbReference>
<reference evidence="2" key="1">
    <citation type="submission" date="2019-06" db="EMBL/GenBank/DDBJ databases">
        <authorList>
            <consortium name="Wellcome Sanger Institute Data Sharing"/>
        </authorList>
    </citation>
    <scope>NUCLEOTIDE SEQUENCE [LARGE SCALE GENOMIC DNA]</scope>
</reference>
<accession>A0A668AA77</accession>
<dbReference type="Ensembl" id="ENSMMDT00005049036.1">
    <property type="protein sequence ID" value="ENSMMDP00005048088.1"/>
    <property type="gene ID" value="ENSMMDG00005021879.1"/>
</dbReference>
<dbReference type="GO" id="GO:0006281">
    <property type="term" value="P:DNA repair"/>
    <property type="evidence" value="ECO:0007669"/>
    <property type="project" value="UniProtKB-ARBA"/>
</dbReference>
<dbReference type="InterPro" id="IPR051703">
    <property type="entry name" value="NF-kappa-B_Signaling_Reg"/>
</dbReference>
<dbReference type="InterPro" id="IPR019080">
    <property type="entry name" value="YqaJ_viral_recombinase"/>
</dbReference>
<dbReference type="GeneTree" id="ENSGT00990000212684"/>